<evidence type="ECO:0000256" key="3">
    <source>
        <dbReference type="ARBA" id="ARBA00022989"/>
    </source>
</evidence>
<organism evidence="7 8">
    <name type="scientific">Fusobacterium necrophorum</name>
    <dbReference type="NCBI Taxonomy" id="859"/>
    <lineage>
        <taxon>Bacteria</taxon>
        <taxon>Fusobacteriati</taxon>
        <taxon>Fusobacteriota</taxon>
        <taxon>Fusobacteriia</taxon>
        <taxon>Fusobacteriales</taxon>
        <taxon>Fusobacteriaceae</taxon>
        <taxon>Fusobacterium</taxon>
    </lineage>
</organism>
<proteinExistence type="predicted"/>
<dbReference type="Proteomes" id="UP000289216">
    <property type="component" value="Unassembled WGS sequence"/>
</dbReference>
<keyword evidence="2 5" id="KW-0812">Transmembrane</keyword>
<feature type="transmembrane region" description="Helical" evidence="5">
    <location>
        <begin position="37"/>
        <end position="57"/>
    </location>
</feature>
<dbReference type="RefSeq" id="WP_129491693.1">
    <property type="nucleotide sequence ID" value="NZ_SBAP01000032.1"/>
</dbReference>
<reference evidence="7 8" key="1">
    <citation type="submission" date="2019-01" db="EMBL/GenBank/DDBJ databases">
        <title>Fusobacterium necrophorum Isolated From the Uterus of Dairy Cows.</title>
        <authorList>
            <person name="Francis A.M."/>
        </authorList>
    </citation>
    <scope>NUCLEOTIDE SEQUENCE [LARGE SCALE GENOMIC DNA]</scope>
    <source>
        <strain evidence="7 8">KG35</strain>
    </source>
</reference>
<keyword evidence="4 5" id="KW-0472">Membrane</keyword>
<protein>
    <submittedName>
        <fullName evidence="7">Type IV secretion system protein</fullName>
    </submittedName>
</protein>
<dbReference type="EMBL" id="SBAP01000032">
    <property type="protein sequence ID" value="RXZ68428.1"/>
    <property type="molecule type" value="Genomic_DNA"/>
</dbReference>
<dbReference type="Gene3D" id="3.10.450.230">
    <property type="entry name" value="VirB8 protein"/>
    <property type="match status" value="1"/>
</dbReference>
<evidence type="ECO:0000256" key="2">
    <source>
        <dbReference type="ARBA" id="ARBA00022692"/>
    </source>
</evidence>
<name>A0A4Q2KSK1_9FUSO</name>
<dbReference type="InterPro" id="IPR032710">
    <property type="entry name" value="NTF2-like_dom_sf"/>
</dbReference>
<accession>A0A4Q2KSK1</accession>
<dbReference type="SUPFAM" id="SSF54427">
    <property type="entry name" value="NTF2-like"/>
    <property type="match status" value="1"/>
</dbReference>
<feature type="domain" description="Bacterial virulence protein VirB8" evidence="6">
    <location>
        <begin position="29"/>
        <end position="222"/>
    </location>
</feature>
<evidence type="ECO:0000256" key="1">
    <source>
        <dbReference type="ARBA" id="ARBA00004167"/>
    </source>
</evidence>
<evidence type="ECO:0000313" key="7">
    <source>
        <dbReference type="EMBL" id="RXZ68428.1"/>
    </source>
</evidence>
<sequence length="226" mass="26548">MFSWKNKKKNKSKFSKDMSDPDRYLDLAIANNNKRKIIYSLILLLAFVLFILGTVTVRTNTRVYIVEKEGNNYTYFGYVNDLTRQTYNPDDNSLIFFMDNFVKKIRTLSTDLVLYKKNYDESKFFVNSRSNGKLEDILTENDYRGKIENRYAVDIDILSTLRLSSSSFQVRWIEKIYDQGGREISRELLVGVFQYEIKKPKNVDSIKINPLGMIITDLNISVEKKF</sequence>
<dbReference type="Pfam" id="PF04335">
    <property type="entry name" value="VirB8"/>
    <property type="match status" value="1"/>
</dbReference>
<dbReference type="InterPro" id="IPR007430">
    <property type="entry name" value="VirB8"/>
</dbReference>
<evidence type="ECO:0000313" key="8">
    <source>
        <dbReference type="Proteomes" id="UP000289216"/>
    </source>
</evidence>
<dbReference type="AlphaFoldDB" id="A0A4Q2KSK1"/>
<evidence type="ECO:0000256" key="4">
    <source>
        <dbReference type="ARBA" id="ARBA00023136"/>
    </source>
</evidence>
<dbReference type="InterPro" id="IPR035658">
    <property type="entry name" value="TrbF"/>
</dbReference>
<gene>
    <name evidence="7" type="ORF">EPT53_09895</name>
</gene>
<comment type="caution">
    <text evidence="7">The sequence shown here is derived from an EMBL/GenBank/DDBJ whole genome shotgun (WGS) entry which is preliminary data.</text>
</comment>
<keyword evidence="3 5" id="KW-1133">Transmembrane helix</keyword>
<dbReference type="CDD" id="cd16425">
    <property type="entry name" value="TrbF"/>
    <property type="match status" value="1"/>
</dbReference>
<dbReference type="GO" id="GO:0016020">
    <property type="term" value="C:membrane"/>
    <property type="evidence" value="ECO:0007669"/>
    <property type="project" value="UniProtKB-SubCell"/>
</dbReference>
<evidence type="ECO:0000259" key="6">
    <source>
        <dbReference type="Pfam" id="PF04335"/>
    </source>
</evidence>
<comment type="subcellular location">
    <subcellularLocation>
        <location evidence="1">Membrane</location>
        <topology evidence="1">Single-pass membrane protein</topology>
    </subcellularLocation>
</comment>
<evidence type="ECO:0000256" key="5">
    <source>
        <dbReference type="SAM" id="Phobius"/>
    </source>
</evidence>